<keyword evidence="7 12" id="KW-0227">DNA damage</keyword>
<evidence type="ECO:0000259" key="14">
    <source>
        <dbReference type="PROSITE" id="PS50290"/>
    </source>
</evidence>
<keyword evidence="18" id="KW-1185">Reference proteome</keyword>
<feature type="region of interest" description="Disordered" evidence="13">
    <location>
        <begin position="2130"/>
        <end position="2172"/>
    </location>
</feature>
<evidence type="ECO:0000256" key="8">
    <source>
        <dbReference type="ARBA" id="ARBA00022777"/>
    </source>
</evidence>
<dbReference type="PANTHER" id="PTHR37079:SF4">
    <property type="entry name" value="SERINE_THREONINE-PROTEIN KINASE ATM"/>
    <property type="match status" value="1"/>
</dbReference>
<dbReference type="GO" id="GO:0006281">
    <property type="term" value="P:DNA repair"/>
    <property type="evidence" value="ECO:0007669"/>
    <property type="project" value="InterPro"/>
</dbReference>
<feature type="region of interest" description="Disordered" evidence="13">
    <location>
        <begin position="614"/>
        <end position="637"/>
    </location>
</feature>
<evidence type="ECO:0000256" key="13">
    <source>
        <dbReference type="SAM" id="MobiDB-lite"/>
    </source>
</evidence>
<evidence type="ECO:0000256" key="11">
    <source>
        <dbReference type="ARBA" id="ARBA00047899"/>
    </source>
</evidence>
<feature type="compositionally biased region" description="Low complexity" evidence="13">
    <location>
        <begin position="2036"/>
        <end position="2048"/>
    </location>
</feature>
<dbReference type="Proteomes" id="UP000239899">
    <property type="component" value="Unassembled WGS sequence"/>
</dbReference>
<dbReference type="PANTHER" id="PTHR37079">
    <property type="entry name" value="SERINE/THREONINE-PROTEIN KINASE ATM"/>
    <property type="match status" value="1"/>
</dbReference>
<dbReference type="Gene3D" id="3.30.1010.10">
    <property type="entry name" value="Phosphatidylinositol 3-kinase Catalytic Subunit, Chain A, domain 4"/>
    <property type="match status" value="1"/>
</dbReference>
<dbReference type="OrthoDB" id="381190at2759"/>
<feature type="domain" description="FAT" evidence="15">
    <location>
        <begin position="1992"/>
        <end position="2716"/>
    </location>
</feature>
<dbReference type="Pfam" id="PF00454">
    <property type="entry name" value="PI3_PI4_kinase"/>
    <property type="match status" value="1"/>
</dbReference>
<protein>
    <recommendedName>
        <fullName evidence="3 12">non-specific serine/threonine protein kinase</fullName>
        <ecNumber evidence="3 12">2.7.11.1</ecNumber>
    </recommendedName>
</protein>
<feature type="domain" description="PI3K/PI4K catalytic" evidence="14">
    <location>
        <begin position="2829"/>
        <end position="3148"/>
    </location>
</feature>
<organism evidence="17 18">
    <name type="scientific">Chlorella sorokiniana</name>
    <name type="common">Freshwater green alga</name>
    <dbReference type="NCBI Taxonomy" id="3076"/>
    <lineage>
        <taxon>Eukaryota</taxon>
        <taxon>Viridiplantae</taxon>
        <taxon>Chlorophyta</taxon>
        <taxon>core chlorophytes</taxon>
        <taxon>Trebouxiophyceae</taxon>
        <taxon>Chlorellales</taxon>
        <taxon>Chlorellaceae</taxon>
        <taxon>Chlorella clade</taxon>
        <taxon>Chlorella</taxon>
    </lineage>
</organism>
<dbReference type="Pfam" id="PF02259">
    <property type="entry name" value="FAT"/>
    <property type="match status" value="1"/>
</dbReference>
<comment type="caution">
    <text evidence="17">The sequence shown here is derived from an EMBL/GenBank/DDBJ whole genome shotgun (WGS) entry which is preliminary data.</text>
</comment>
<dbReference type="SUPFAM" id="SSF56112">
    <property type="entry name" value="Protein kinase-like (PK-like)"/>
    <property type="match status" value="1"/>
</dbReference>
<dbReference type="InterPro" id="IPR018936">
    <property type="entry name" value="PI3/4_kinase_CS"/>
</dbReference>
<dbReference type="InterPro" id="IPR014009">
    <property type="entry name" value="PIK_FAT"/>
</dbReference>
<name>A0A2P6TSM5_CHLSO</name>
<dbReference type="EC" id="2.7.11.1" evidence="3 12"/>
<keyword evidence="5 12" id="KW-0808">Transferase</keyword>
<reference evidence="17 18" key="1">
    <citation type="journal article" date="2018" name="Plant J.">
        <title>Genome sequences of Chlorella sorokiniana UTEX 1602 and Micractinium conductrix SAG 241.80: implications to maltose excretion by a green alga.</title>
        <authorList>
            <person name="Arriola M.B."/>
            <person name="Velmurugan N."/>
            <person name="Zhang Y."/>
            <person name="Plunkett M.H."/>
            <person name="Hondzo H."/>
            <person name="Barney B.M."/>
        </authorList>
    </citation>
    <scope>NUCLEOTIDE SEQUENCE [LARGE SCALE GENOMIC DNA]</scope>
    <source>
        <strain evidence="18">UTEX 1602</strain>
    </source>
</reference>
<keyword evidence="6 12" id="KW-0547">Nucleotide-binding</keyword>
<dbReference type="InterPro" id="IPR057445">
    <property type="entry name" value="ATM_TPR"/>
</dbReference>
<feature type="region of interest" description="Disordered" evidence="13">
    <location>
        <begin position="2036"/>
        <end position="2063"/>
    </location>
</feature>
<evidence type="ECO:0000256" key="4">
    <source>
        <dbReference type="ARBA" id="ARBA00022527"/>
    </source>
</evidence>
<dbReference type="GO" id="GO:0005634">
    <property type="term" value="C:nucleus"/>
    <property type="evidence" value="ECO:0007669"/>
    <property type="project" value="UniProtKB-SubCell"/>
</dbReference>
<evidence type="ECO:0000256" key="12">
    <source>
        <dbReference type="RuleBase" id="RU365027"/>
    </source>
</evidence>
<feature type="compositionally biased region" description="Low complexity" evidence="13">
    <location>
        <begin position="1687"/>
        <end position="1699"/>
    </location>
</feature>
<evidence type="ECO:0000256" key="5">
    <source>
        <dbReference type="ARBA" id="ARBA00022679"/>
    </source>
</evidence>
<dbReference type="CDD" id="cd05171">
    <property type="entry name" value="PIKKc_ATM"/>
    <property type="match status" value="1"/>
</dbReference>
<gene>
    <name evidence="17" type="ORF">C2E21_4116</name>
</gene>
<dbReference type="InterPro" id="IPR044107">
    <property type="entry name" value="PIKKc_ATM"/>
</dbReference>
<dbReference type="PROSITE" id="PS00915">
    <property type="entry name" value="PI3_4_KINASE_1"/>
    <property type="match status" value="1"/>
</dbReference>
<evidence type="ECO:0000256" key="6">
    <source>
        <dbReference type="ARBA" id="ARBA00022741"/>
    </source>
</evidence>
<dbReference type="EMBL" id="LHPG02000007">
    <property type="protein sequence ID" value="PRW57071.1"/>
    <property type="molecule type" value="Genomic_DNA"/>
</dbReference>
<feature type="compositionally biased region" description="Gly residues" evidence="13">
    <location>
        <begin position="2049"/>
        <end position="2059"/>
    </location>
</feature>
<feature type="domain" description="FATC" evidence="16">
    <location>
        <begin position="3177"/>
        <end position="3209"/>
    </location>
</feature>
<keyword evidence="10 12" id="KW-0539">Nucleus</keyword>
<comment type="similarity">
    <text evidence="2 12">Belongs to the PI3/PI4-kinase family. ATM subfamily.</text>
</comment>
<dbReference type="PROSITE" id="PS00916">
    <property type="entry name" value="PI3_4_KINASE_2"/>
    <property type="match status" value="1"/>
</dbReference>
<dbReference type="Gene3D" id="1.10.1070.11">
    <property type="entry name" value="Phosphatidylinositol 3-/4-kinase, catalytic domain"/>
    <property type="match status" value="1"/>
</dbReference>
<dbReference type="SMART" id="SM00146">
    <property type="entry name" value="PI3Kc"/>
    <property type="match status" value="1"/>
</dbReference>
<dbReference type="InterPro" id="IPR036940">
    <property type="entry name" value="PI3/4_kinase_cat_sf"/>
</dbReference>
<feature type="region of interest" description="Disordered" evidence="13">
    <location>
        <begin position="1687"/>
        <end position="1741"/>
    </location>
</feature>
<dbReference type="SMART" id="SM01342">
    <property type="entry name" value="TAN"/>
    <property type="match status" value="1"/>
</dbReference>
<keyword evidence="8 12" id="KW-0418">Kinase</keyword>
<dbReference type="GO" id="GO:0005524">
    <property type="term" value="F:ATP binding"/>
    <property type="evidence" value="ECO:0007669"/>
    <property type="project" value="UniProtKB-KW"/>
</dbReference>
<dbReference type="Pfam" id="PF02260">
    <property type="entry name" value="FATC"/>
    <property type="match status" value="1"/>
</dbReference>
<evidence type="ECO:0000313" key="17">
    <source>
        <dbReference type="EMBL" id="PRW57071.1"/>
    </source>
</evidence>
<evidence type="ECO:0000256" key="10">
    <source>
        <dbReference type="ARBA" id="ARBA00023242"/>
    </source>
</evidence>
<keyword evidence="4 12" id="KW-0723">Serine/threonine-protein kinase</keyword>
<proteinExistence type="inferred from homology"/>
<evidence type="ECO:0000259" key="15">
    <source>
        <dbReference type="PROSITE" id="PS51189"/>
    </source>
</evidence>
<dbReference type="Pfam" id="PF11640">
    <property type="entry name" value="TAN"/>
    <property type="match status" value="1"/>
</dbReference>
<evidence type="ECO:0000256" key="7">
    <source>
        <dbReference type="ARBA" id="ARBA00022763"/>
    </source>
</evidence>
<evidence type="ECO:0000256" key="1">
    <source>
        <dbReference type="ARBA" id="ARBA00004123"/>
    </source>
</evidence>
<dbReference type="InterPro" id="IPR021668">
    <property type="entry name" value="TAN"/>
</dbReference>
<dbReference type="InterPro" id="IPR003152">
    <property type="entry name" value="FATC_dom"/>
</dbReference>
<accession>A0A2P6TSM5</accession>
<sequence>MAAVGRLEALLADLKSDKIKSRKEALKQLTSFLDSDALLRALDAGTAALPPGAAITAASWPGLALALVKHIEAELARSAAGKKGPEPALSRAFRLLTARAEEGERRSGHARMLLRAAARLFKHVTGVLKTVGLTSPMGLDYSHVLRNQLLAVPEYCACSSAHAFQDLIDVHTAFLEKHPLERGLDEAQRALATLTSLLAACPGDLQPMFQADLIDFFAELAGKLEGLSQTSPSTSTRLLPPTLTAVNTFLLGNGRDCAAAAAGLHASLHALALSGLSAKDGRLREAAATYLRCQLQLGSLPVGSPELQDVQDWVERELEAPALKWGEDSREGRLLLGRQQAVLLDLAAAAHFHSSGAGGEAAAGGDDDFEAEALPARKRRRVAPLLTGLSSKLAARPTVWSPVLARLLLGYGLALPAEAYADWLRQLAALAHAHFPEHFMPDEHDADAALWLLRLAHALALAWPLHLAASSSGRGGIQEDSLPSPALVQEQWGVTWSAVLGYAKSANVPGASFPAALAVLATLAQRRLVQLPPGFHKLWGLPLLDQLPTPAGLEFVAAAVAAGQDAAVDSALWQPGMLQWLRSAASSAAPSSVVAAASAVLRMVAGPAAGHGGAASDVSGGCSSGNEASEDTPSLGRMPPATDLWWQWWQEDAALSARVAALIRGELLMRARALGLQQQQAEAAAASRQRLQQAAALLAPPALQEQACEVLAERLEDVVRQPPSPAAGSLAAQQNSRLAQLLATSTAAVELSTRAMRACVAAGRPLPHCWSPAGALAAKLHLALQQCGNQLAEACKRLEGFHAAEEQGLRQLAAALHAYQRASGSSELADSLLRCMPQVQDLFLHAAVVVPEVVATQAAVATRGLAAATGAAADWLDDDLDVGGRAPTGARAGSTLPATAGVSTSASLVSACKMRCATLLLLLGPLRPADGVAAAKHWLDAAQQPGQFTLPEETHLALIDTLVQCCLAAMPSAPAEAAQHGLAACARLDVEHSGVLAWPPKHHNGRCLFAAQRAQQMVEAAAAAQTADPEAGPVLRELLSATVFILDDCLVNLAEAEEKAGDKLSGWRLRVALAEGAAAVMRTDPKLMSPEVLEAAVACISGLLADDSYTARLAGGRLVQVLLERYTNPHAVFDNLKASLTLHSTGVREEADNKAQLMETSLFMLAESAARCAEVELHCVFLLCGHAASAPGDLPLVAATLDWVAALLRYPHRHAYAAWHQRALLYHWVSAGYSLQHWMAVQRLVAPSREAAVGDTRTFLAACAPALVSTIVYGQRSEDLGLLATALDKEPSELISEHYDLLMALAWPMVQTGREEDKRFAIDRLAHGVVGTLLSTEDVNRLMGRTPVEHIAQMLLLARPGGEGSAPPPRPWFPPALLVASCYSLCSKSSLEENRRALWDKVLSHDAVARLLLVVHQQLERARHPRHQAQALASLQAALELLEGHVCEAATFRYTASILLRLLPVRELQEQCCGMLEGVVARMLHQHSAAELAPLGAMLPALLSTLAEGIEAEHSAGRPLDTPAVQAMLHLVGQLTSGAPEPLRPSLRQVDPLPDGIPPLEQPAALVAAARQHITPCEQLAQFADRASSMTPALRHRSLAALRRVLTAQQAALFVAASSGAGSEAAGGATVCLPEVAAAAWRLAVLSSELADAELAEFAGELLALAGPLDPSAIAFDPASAFSSAAPSPGGVAGAASGSSGSGGRTQGSGTQTPAPTQGGRSGRPGRRSQGSPAGRGSGGGGAGGTWAAALALLADYLVDESVEVIRTAQYTLRLLLATAEGQEALQQLDPALRPYLEAFRHAPGEAGAHPVAGTAAQAACAGAAAAADAPVTRRLQLDSRQLWQCDGRPYDDWVCQLACAMLRKASGATLASCQRMAQRKPAFAELLLPHAFADLAVQPDSGSLALQLGSLISQQLLPRLHRHPKAARLILSCLNHLRSLYLDAKVAGSSGGSGGGGSKGKKGKADSDAAAVNAEIELWRKVYWVESDYLEVAAAAARCGAHFTALLYIEAWQEEQHGWLVPLDASTVPAATALLPGSGSAGSEAPSGAGGNRLGGGGGEEEQAAGLERVRRLLLDTYSAINEPDGIYSVARSHGMLSQLKRFEHEGDWSRALLSYDLVLQHLLGGPAGAGPAGGTQRQQQQQQPASQLLGGTDPSGAFGSQFPAASQPAEVPEAAAQAALSLGQWGQLGSSLTSGGDGREPSSGLSLDAALQAAVAGLQAGSMERCKQAVSGARRGLVASLVTASLEGAANVNPSLVQLQMLQAVSEAWELLWPALPDLGSIGSPKKRRRRPNSNDSPAAAAAAAVAAAAAGGGPSPLLEGVLQLWQGREVAAGAGGRYDLQAPLQGMHQQLLAVLGAPNKQASSLVRAAVSARKTDHFAQATTSLYKLRGLLQQAAAGGADAAAPTWSLPMSAPDASWRVEEAKLLWAQGQQDTAVQLARSLLGSRGPAAQPSDGMQHAYLRALTAKWLSRTRSDSPATVLSLMQEAAQEAEGAAGSVQDGTTACRVLYRLAHYADGLYRNIEAQKASPEYKTQKLVIEAKRRQIEVWAATLAARQKSGEAKIDRKGNLLDRESRMLAYYINNTRKPVEMDEAEQRRLDTMEREFLHTALHNYTRCLCAGTGYDLRVVFRIVQLWLRLGSDAEVNQLIGRAFREVPSYKFLPLVYQVASRMSAAKSGPLAESGFQANLSALLVRLGVEHPHHSLYQIFSLKNGNRGKDGKVASGKAIEAFSYAADPDKVAAAQEVLERVAAASPAARAVVREMGDLIDGYIELAAVPPPTKDAEEMAFPSGLRRSRQNYTHVPVTSVRLPVDPSGRYEGFPHFVSFAERIKFVGGINKPKIVTVTDSEGATHRQLVKSGNDDLRQDAVMQQFFWLVNQFLAEQPRTQRRALFIRTYKVVPFSPSSGLLEWVENTLPIADYLLGPNRTSGTHARYKRPGDLTWYNCYQELAKVSQGGQGGQAALRKAFDTVCARFPPVMHHFFLECFRDPGTWFERRLAYTRSMAVNSMAGHIIGLGDRHLQNILLDTHTADAVHIDLGIAFEQGRFLNTPELVPFRLTRDLVDGFGVAGVEGVMRRCCEETLRVLRANKESILTVIEVFIHDPLYKWALTTTAANRRQHDGAGGADEVDDGSGEAGGAGAAGAGAGVNLANADAERTLLRIKQKLEGVEAGEGEARGVEGQVQQLLQDAQNPDSLCRMYIGWQPWV</sequence>
<dbReference type="SMART" id="SM01343">
    <property type="entry name" value="FATC"/>
    <property type="match status" value="1"/>
</dbReference>
<dbReference type="PROSITE" id="PS51189">
    <property type="entry name" value="FAT"/>
    <property type="match status" value="1"/>
</dbReference>
<evidence type="ECO:0000256" key="9">
    <source>
        <dbReference type="ARBA" id="ARBA00022840"/>
    </source>
</evidence>
<feature type="compositionally biased region" description="Low complexity" evidence="13">
    <location>
        <begin position="2136"/>
        <end position="2153"/>
    </location>
</feature>
<evidence type="ECO:0000256" key="2">
    <source>
        <dbReference type="ARBA" id="ARBA00010769"/>
    </source>
</evidence>
<evidence type="ECO:0000256" key="3">
    <source>
        <dbReference type="ARBA" id="ARBA00012513"/>
    </source>
</evidence>
<dbReference type="InterPro" id="IPR038980">
    <property type="entry name" value="ATM_plant"/>
</dbReference>
<evidence type="ECO:0000259" key="16">
    <source>
        <dbReference type="PROSITE" id="PS51190"/>
    </source>
</evidence>
<dbReference type="STRING" id="3076.A0A2P6TSM5"/>
<comment type="catalytic activity">
    <reaction evidence="11 12">
        <text>L-threonyl-[protein] + ATP = O-phospho-L-threonyl-[protein] + ADP + H(+)</text>
        <dbReference type="Rhea" id="RHEA:46608"/>
        <dbReference type="Rhea" id="RHEA-COMP:11060"/>
        <dbReference type="Rhea" id="RHEA-COMP:11605"/>
        <dbReference type="ChEBI" id="CHEBI:15378"/>
        <dbReference type="ChEBI" id="CHEBI:30013"/>
        <dbReference type="ChEBI" id="CHEBI:30616"/>
        <dbReference type="ChEBI" id="CHEBI:61977"/>
        <dbReference type="ChEBI" id="CHEBI:456216"/>
        <dbReference type="EC" id="2.7.11.1"/>
    </reaction>
</comment>
<evidence type="ECO:0000313" key="18">
    <source>
        <dbReference type="Proteomes" id="UP000239899"/>
    </source>
</evidence>
<comment type="subcellular location">
    <subcellularLocation>
        <location evidence="1 12">Nucleus</location>
    </subcellularLocation>
</comment>
<dbReference type="GO" id="GO:0004674">
    <property type="term" value="F:protein serine/threonine kinase activity"/>
    <property type="evidence" value="ECO:0007669"/>
    <property type="project" value="UniProtKB-KW"/>
</dbReference>
<dbReference type="InterPro" id="IPR000403">
    <property type="entry name" value="PI3/4_kinase_cat_dom"/>
</dbReference>
<dbReference type="PROSITE" id="PS50290">
    <property type="entry name" value="PI3_4_KINASE_3"/>
    <property type="match status" value="1"/>
</dbReference>
<dbReference type="Pfam" id="PF25360">
    <property type="entry name" value="TPR_ATM"/>
    <property type="match status" value="1"/>
</dbReference>
<keyword evidence="9 12" id="KW-0067">ATP-binding</keyword>
<feature type="region of interest" description="Disordered" evidence="13">
    <location>
        <begin position="3121"/>
        <end position="3143"/>
    </location>
</feature>
<dbReference type="InterPro" id="IPR011009">
    <property type="entry name" value="Kinase-like_dom_sf"/>
</dbReference>
<dbReference type="InterPro" id="IPR003151">
    <property type="entry name" value="PIK-rel_kinase_FAT"/>
</dbReference>
<dbReference type="PROSITE" id="PS51190">
    <property type="entry name" value="FATC"/>
    <property type="match status" value="1"/>
</dbReference>